<evidence type="ECO:0000313" key="3">
    <source>
        <dbReference type="EMBL" id="MCZ0863730.1"/>
    </source>
</evidence>
<keyword evidence="3" id="KW-0449">Lipoprotein</keyword>
<reference evidence="3 4" key="1">
    <citation type="submission" date="2022-12" db="EMBL/GenBank/DDBJ databases">
        <title>Dasania phycosphaerae sp. nov., isolated from particulate material of the south coast of Korea.</title>
        <authorList>
            <person name="Jiang Y."/>
        </authorList>
    </citation>
    <scope>NUCLEOTIDE SEQUENCE [LARGE SCALE GENOMIC DNA]</scope>
    <source>
        <strain evidence="3 4">GY-19</strain>
    </source>
</reference>
<keyword evidence="4" id="KW-1185">Reference proteome</keyword>
<feature type="domain" description="ABC-type transport auxiliary lipoprotein component" evidence="2">
    <location>
        <begin position="45"/>
        <end position="169"/>
    </location>
</feature>
<dbReference type="EMBL" id="JAPTGG010000001">
    <property type="protein sequence ID" value="MCZ0863730.1"/>
    <property type="molecule type" value="Genomic_DNA"/>
</dbReference>
<gene>
    <name evidence="3" type="ORF">O0V09_00875</name>
</gene>
<feature type="chain" id="PRO_5039898792" evidence="1">
    <location>
        <begin position="27"/>
        <end position="201"/>
    </location>
</feature>
<sequence length="201" mass="22135">MRANNNKKLLTLALASTLAGCINLPAQNDAPPQHYSLLAAQGDCQANTRATIKLAVTRVASGLDSDRLIQISKHNGELRYLSNMRWPNNTQALLEQRLAQDLESAGFSIITSHQQLASTPQLYCELRSLNLLSQEQANNAVFALSCNLYQPEKKSQHSIAVNEQVALTSMNTHSISVALSNSYQLGFQQLCQRLNQQLSSQ</sequence>
<organism evidence="3 4">
    <name type="scientific">Dasania phycosphaerae</name>
    <dbReference type="NCBI Taxonomy" id="2950436"/>
    <lineage>
        <taxon>Bacteria</taxon>
        <taxon>Pseudomonadati</taxon>
        <taxon>Pseudomonadota</taxon>
        <taxon>Gammaproteobacteria</taxon>
        <taxon>Cellvibrionales</taxon>
        <taxon>Spongiibacteraceae</taxon>
        <taxon>Dasania</taxon>
    </lineage>
</organism>
<evidence type="ECO:0000313" key="4">
    <source>
        <dbReference type="Proteomes" id="UP001069090"/>
    </source>
</evidence>
<proteinExistence type="predicted"/>
<keyword evidence="1" id="KW-0732">Signal</keyword>
<accession>A0A9J6RHA3</accession>
<dbReference type="InterPro" id="IPR005586">
    <property type="entry name" value="ABC_trans_aux"/>
</dbReference>
<dbReference type="AlphaFoldDB" id="A0A9J6RHA3"/>
<protein>
    <submittedName>
        <fullName evidence="3">ABC-type transport auxiliary lipoprotein family protein</fullName>
    </submittedName>
</protein>
<dbReference type="RefSeq" id="WP_258329874.1">
    <property type="nucleotide sequence ID" value="NZ_JAPTGG010000001.1"/>
</dbReference>
<dbReference type="Gene3D" id="3.40.50.10610">
    <property type="entry name" value="ABC-type transport auxiliary lipoprotein component"/>
    <property type="match status" value="1"/>
</dbReference>
<feature type="signal peptide" evidence="1">
    <location>
        <begin position="1"/>
        <end position="26"/>
    </location>
</feature>
<evidence type="ECO:0000256" key="1">
    <source>
        <dbReference type="SAM" id="SignalP"/>
    </source>
</evidence>
<evidence type="ECO:0000259" key="2">
    <source>
        <dbReference type="Pfam" id="PF03886"/>
    </source>
</evidence>
<dbReference type="SUPFAM" id="SSF159594">
    <property type="entry name" value="XCC0632-like"/>
    <property type="match status" value="1"/>
</dbReference>
<name>A0A9J6RHA3_9GAMM</name>
<comment type="caution">
    <text evidence="3">The sequence shown here is derived from an EMBL/GenBank/DDBJ whole genome shotgun (WGS) entry which is preliminary data.</text>
</comment>
<dbReference type="Pfam" id="PF03886">
    <property type="entry name" value="ABC_trans_aux"/>
    <property type="match status" value="1"/>
</dbReference>
<dbReference type="Proteomes" id="UP001069090">
    <property type="component" value="Unassembled WGS sequence"/>
</dbReference>
<dbReference type="PROSITE" id="PS51257">
    <property type="entry name" value="PROKAR_LIPOPROTEIN"/>
    <property type="match status" value="1"/>
</dbReference>